<protein>
    <submittedName>
        <fullName evidence="1">Uncharacterized protein</fullName>
    </submittedName>
</protein>
<proteinExistence type="predicted"/>
<dbReference type="EMBL" id="QGKX02002183">
    <property type="protein sequence ID" value="KAF3485984.1"/>
    <property type="molecule type" value="Genomic_DNA"/>
</dbReference>
<organism evidence="1 2">
    <name type="scientific">Brassica cretica</name>
    <name type="common">Mustard</name>
    <dbReference type="NCBI Taxonomy" id="69181"/>
    <lineage>
        <taxon>Eukaryota</taxon>
        <taxon>Viridiplantae</taxon>
        <taxon>Streptophyta</taxon>
        <taxon>Embryophyta</taxon>
        <taxon>Tracheophyta</taxon>
        <taxon>Spermatophyta</taxon>
        <taxon>Magnoliopsida</taxon>
        <taxon>eudicotyledons</taxon>
        <taxon>Gunneridae</taxon>
        <taxon>Pentapetalae</taxon>
        <taxon>rosids</taxon>
        <taxon>malvids</taxon>
        <taxon>Brassicales</taxon>
        <taxon>Brassicaceae</taxon>
        <taxon>Brassiceae</taxon>
        <taxon>Brassica</taxon>
    </lineage>
</organism>
<dbReference type="AlphaFoldDB" id="A0A8S9MZY5"/>
<name>A0A8S9MZY5_BRACR</name>
<reference evidence="1" key="1">
    <citation type="submission" date="2019-12" db="EMBL/GenBank/DDBJ databases">
        <title>Genome sequencing and annotation of Brassica cretica.</title>
        <authorList>
            <person name="Studholme D.J."/>
            <person name="Sarris P."/>
        </authorList>
    </citation>
    <scope>NUCLEOTIDE SEQUENCE</scope>
    <source>
        <strain evidence="1">PFS-109/04</strain>
        <tissue evidence="1">Leaf</tissue>
    </source>
</reference>
<accession>A0A8S9MZY5</accession>
<evidence type="ECO:0000313" key="1">
    <source>
        <dbReference type="EMBL" id="KAF3485984.1"/>
    </source>
</evidence>
<evidence type="ECO:0000313" key="2">
    <source>
        <dbReference type="Proteomes" id="UP000712600"/>
    </source>
</evidence>
<sequence length="67" mass="7744">MLMFRKAIEVAGEIGTQKLGIARSALLTEDRLTQDVVLWRKSTTEFNDFFSTSEIWEQIRMHEPVTA</sequence>
<dbReference type="Proteomes" id="UP000712600">
    <property type="component" value="Unassembled WGS sequence"/>
</dbReference>
<comment type="caution">
    <text evidence="1">The sequence shown here is derived from an EMBL/GenBank/DDBJ whole genome shotgun (WGS) entry which is preliminary data.</text>
</comment>
<gene>
    <name evidence="1" type="ORF">F2Q69_00055114</name>
</gene>